<dbReference type="InterPro" id="IPR045474">
    <property type="entry name" value="GEVED"/>
</dbReference>
<evidence type="ECO:0000313" key="7">
    <source>
        <dbReference type="Proteomes" id="UP000198555"/>
    </source>
</evidence>
<feature type="signal peptide" evidence="2">
    <location>
        <begin position="1"/>
        <end position="18"/>
    </location>
</feature>
<evidence type="ECO:0000256" key="1">
    <source>
        <dbReference type="ARBA" id="ARBA00022729"/>
    </source>
</evidence>
<proteinExistence type="predicted"/>
<evidence type="ECO:0000256" key="2">
    <source>
        <dbReference type="SAM" id="SignalP"/>
    </source>
</evidence>
<dbReference type="Pfam" id="PF20009">
    <property type="entry name" value="GEVED"/>
    <property type="match status" value="1"/>
</dbReference>
<evidence type="ECO:0000259" key="4">
    <source>
        <dbReference type="Pfam" id="PF18962"/>
    </source>
</evidence>
<dbReference type="Proteomes" id="UP000198555">
    <property type="component" value="Unassembled WGS sequence"/>
</dbReference>
<dbReference type="Pfam" id="PF18962">
    <property type="entry name" value="Por_Secre_tail"/>
    <property type="match status" value="1"/>
</dbReference>
<evidence type="ECO:0000259" key="5">
    <source>
        <dbReference type="Pfam" id="PF20009"/>
    </source>
</evidence>
<evidence type="ECO:0000313" key="6">
    <source>
        <dbReference type="EMBL" id="SEH49429.1"/>
    </source>
</evidence>
<feature type="domain" description="GEVED" evidence="5">
    <location>
        <begin position="355"/>
        <end position="443"/>
    </location>
</feature>
<dbReference type="RefSeq" id="WP_089768732.1">
    <property type="nucleotide sequence ID" value="NZ_FNWX01000007.1"/>
</dbReference>
<organism evidence="6 7">
    <name type="scientific">Epilithonimonas hominis</name>
    <dbReference type="NCBI Taxonomy" id="420404"/>
    <lineage>
        <taxon>Bacteria</taxon>
        <taxon>Pseudomonadati</taxon>
        <taxon>Bacteroidota</taxon>
        <taxon>Flavobacteriia</taxon>
        <taxon>Flavobacteriales</taxon>
        <taxon>Weeksellaceae</taxon>
        <taxon>Chryseobacterium group</taxon>
        <taxon>Epilithonimonas</taxon>
    </lineage>
</organism>
<dbReference type="Gene3D" id="2.60.40.10">
    <property type="entry name" value="Immunoglobulins"/>
    <property type="match status" value="1"/>
</dbReference>
<reference evidence="7" key="1">
    <citation type="submission" date="2016-10" db="EMBL/GenBank/DDBJ databases">
        <authorList>
            <person name="Varghese N."/>
            <person name="Submissions S."/>
        </authorList>
    </citation>
    <scope>NUCLEOTIDE SEQUENCE [LARGE SCALE GENOMIC DNA]</scope>
    <source>
        <strain evidence="7">DSM 19326</strain>
    </source>
</reference>
<dbReference type="Pfam" id="PF07675">
    <property type="entry name" value="Cleaved_Adhesin"/>
    <property type="match status" value="1"/>
</dbReference>
<dbReference type="EMBL" id="FNWX01000007">
    <property type="protein sequence ID" value="SEH49429.1"/>
    <property type="molecule type" value="Genomic_DNA"/>
</dbReference>
<dbReference type="Gene3D" id="2.60.120.200">
    <property type="match status" value="1"/>
</dbReference>
<dbReference type="NCBIfam" id="TIGR04183">
    <property type="entry name" value="Por_Secre_tail"/>
    <property type="match status" value="1"/>
</dbReference>
<feature type="domain" description="Secretion system C-terminal sorting" evidence="4">
    <location>
        <begin position="460"/>
        <end position="520"/>
    </location>
</feature>
<name>A0A1H6IPL9_9FLAO</name>
<dbReference type="AlphaFoldDB" id="A0A1H6IPL9"/>
<protein>
    <submittedName>
        <fullName evidence="6">Por secretion system C-terminal sorting domain-containing protein</fullName>
    </submittedName>
</protein>
<dbReference type="STRING" id="420404.SAMN05421793_10744"/>
<keyword evidence="7" id="KW-1185">Reference proteome</keyword>
<evidence type="ECO:0000259" key="3">
    <source>
        <dbReference type="Pfam" id="PF07675"/>
    </source>
</evidence>
<dbReference type="InterPro" id="IPR013783">
    <property type="entry name" value="Ig-like_fold"/>
</dbReference>
<dbReference type="InterPro" id="IPR026444">
    <property type="entry name" value="Secre_tail"/>
</dbReference>
<sequence length="528" mass="55449">MKKLLLSSFLALGIFANAQFVQNFDAGITIPAGWTVINGGDVNGFEFGTVPGGGQVTAAQSGSNVARIQYDAAAHDDYLVTPAITVQAGVNDRLSFYVASYSSTFTENYNVMLSTTTPTAAAFTTTLKATSKAPGAWTKVTLDLTPYVGQTVYVGFHAVDTDQWYLMFDSVVNDTTPTTVPSCTTATSPANGATDVNVRTTFTWADAAGASGYKLYLGTAPGATDVINGAVAASGATLTNNPPLLANTTYYLKIVATNDIGDATGCTETSFTTGANPYAPYCGPFTSSVPTSIAPITSFTLNGVTNSSDTTATTVGSFATNQSFTSTAIEVKNNITTIPFSVTGIGVANNGWGAAVFIDWNEDGDFLDAGESYFNTTATILRTTTVTNGKATLSGNLAIPTGAKLGQKRLRVKYNYTGATINSPLTTACTDLTNGQVEDYTINYKSFLAVSDLNKADISVYPNPFKDILKISDVKGVKSITVNDMSGRAVKSLEPAAEINLSNLKEGLYIVNLKMEDGSVKTFKAIKK</sequence>
<feature type="chain" id="PRO_5011737262" evidence="2">
    <location>
        <begin position="19"/>
        <end position="528"/>
    </location>
</feature>
<feature type="domain" description="Cleaved adhesin" evidence="3">
    <location>
        <begin position="24"/>
        <end position="171"/>
    </location>
</feature>
<gene>
    <name evidence="6" type="ORF">SAMN05421793_10744</name>
</gene>
<keyword evidence="1 2" id="KW-0732">Signal</keyword>
<dbReference type="NCBIfam" id="NF038128">
    <property type="entry name" value="choice_anch_J"/>
    <property type="match status" value="1"/>
</dbReference>
<dbReference type="InterPro" id="IPR011628">
    <property type="entry name" value="Cleaved_adhesin"/>
</dbReference>
<accession>A0A1H6IPL9</accession>